<evidence type="ECO:0000256" key="4">
    <source>
        <dbReference type="PROSITE-ProRule" id="PRU00452"/>
    </source>
</evidence>
<keyword evidence="7" id="KW-1185">Reference proteome</keyword>
<evidence type="ECO:0000256" key="1">
    <source>
        <dbReference type="ARBA" id="ARBA00022723"/>
    </source>
</evidence>
<dbReference type="GO" id="GO:0008270">
    <property type="term" value="F:zinc ion binding"/>
    <property type="evidence" value="ECO:0007669"/>
    <property type="project" value="UniProtKB-KW"/>
</dbReference>
<dbReference type="Gene3D" id="3.30.40.10">
    <property type="entry name" value="Zinc/RING finger domain, C3HC4 (zinc finger)"/>
    <property type="match status" value="1"/>
</dbReference>
<keyword evidence="3" id="KW-0862">Zinc</keyword>
<dbReference type="PANTHER" id="PTHR10782">
    <property type="entry name" value="ZINC FINGER MIZ DOMAIN-CONTAINING PROTEIN"/>
    <property type="match status" value="1"/>
</dbReference>
<evidence type="ECO:0000313" key="6">
    <source>
        <dbReference type="EMBL" id="KAH9366242.1"/>
    </source>
</evidence>
<feature type="domain" description="SP-RING-type" evidence="5">
    <location>
        <begin position="1"/>
        <end position="62"/>
    </location>
</feature>
<dbReference type="EMBL" id="JABSTR010000004">
    <property type="protein sequence ID" value="KAH9366242.1"/>
    <property type="molecule type" value="Genomic_DNA"/>
</dbReference>
<dbReference type="InterPro" id="IPR013083">
    <property type="entry name" value="Znf_RING/FYVE/PHD"/>
</dbReference>
<reference evidence="6 7" key="1">
    <citation type="journal article" date="2020" name="Cell">
        <title>Large-Scale Comparative Analyses of Tick Genomes Elucidate Their Genetic Diversity and Vector Capacities.</title>
        <authorList>
            <consortium name="Tick Genome and Microbiome Consortium (TIGMIC)"/>
            <person name="Jia N."/>
            <person name="Wang J."/>
            <person name="Shi W."/>
            <person name="Du L."/>
            <person name="Sun Y."/>
            <person name="Zhan W."/>
            <person name="Jiang J.F."/>
            <person name="Wang Q."/>
            <person name="Zhang B."/>
            <person name="Ji P."/>
            <person name="Bell-Sakyi L."/>
            <person name="Cui X.M."/>
            <person name="Yuan T.T."/>
            <person name="Jiang B.G."/>
            <person name="Yang W.F."/>
            <person name="Lam T.T."/>
            <person name="Chang Q.C."/>
            <person name="Ding S.J."/>
            <person name="Wang X.J."/>
            <person name="Zhu J.G."/>
            <person name="Ruan X.D."/>
            <person name="Zhao L."/>
            <person name="Wei J.T."/>
            <person name="Ye R.Z."/>
            <person name="Que T.C."/>
            <person name="Du C.H."/>
            <person name="Zhou Y.H."/>
            <person name="Cheng J.X."/>
            <person name="Dai P.F."/>
            <person name="Guo W.B."/>
            <person name="Han X.H."/>
            <person name="Huang E.J."/>
            <person name="Li L.F."/>
            <person name="Wei W."/>
            <person name="Gao Y.C."/>
            <person name="Liu J.Z."/>
            <person name="Shao H.Z."/>
            <person name="Wang X."/>
            <person name="Wang C.C."/>
            <person name="Yang T.C."/>
            <person name="Huo Q.B."/>
            <person name="Li W."/>
            <person name="Chen H.Y."/>
            <person name="Chen S.E."/>
            <person name="Zhou L.G."/>
            <person name="Ni X.B."/>
            <person name="Tian J.H."/>
            <person name="Sheng Y."/>
            <person name="Liu T."/>
            <person name="Pan Y.S."/>
            <person name="Xia L.Y."/>
            <person name="Li J."/>
            <person name="Zhao F."/>
            <person name="Cao W.C."/>
        </authorList>
    </citation>
    <scope>NUCLEOTIDE SEQUENCE [LARGE SCALE GENOMIC DNA]</scope>
    <source>
        <strain evidence="6">HaeL-2018</strain>
    </source>
</reference>
<dbReference type="InterPro" id="IPR004181">
    <property type="entry name" value="Znf_MIZ"/>
</dbReference>
<organism evidence="6 7">
    <name type="scientific">Haemaphysalis longicornis</name>
    <name type="common">Bush tick</name>
    <dbReference type="NCBI Taxonomy" id="44386"/>
    <lineage>
        <taxon>Eukaryota</taxon>
        <taxon>Metazoa</taxon>
        <taxon>Ecdysozoa</taxon>
        <taxon>Arthropoda</taxon>
        <taxon>Chelicerata</taxon>
        <taxon>Arachnida</taxon>
        <taxon>Acari</taxon>
        <taxon>Parasitiformes</taxon>
        <taxon>Ixodida</taxon>
        <taxon>Ixodoidea</taxon>
        <taxon>Ixodidae</taxon>
        <taxon>Haemaphysalinae</taxon>
        <taxon>Haemaphysalis</taxon>
    </lineage>
</organism>
<dbReference type="GO" id="GO:0003712">
    <property type="term" value="F:transcription coregulator activity"/>
    <property type="evidence" value="ECO:0007669"/>
    <property type="project" value="TreeGrafter"/>
</dbReference>
<evidence type="ECO:0000313" key="7">
    <source>
        <dbReference type="Proteomes" id="UP000821853"/>
    </source>
</evidence>
<evidence type="ECO:0000256" key="3">
    <source>
        <dbReference type="ARBA" id="ARBA00022833"/>
    </source>
</evidence>
<evidence type="ECO:0000259" key="5">
    <source>
        <dbReference type="PROSITE" id="PS51044"/>
    </source>
</evidence>
<dbReference type="GO" id="GO:0006357">
    <property type="term" value="P:regulation of transcription by RNA polymerase II"/>
    <property type="evidence" value="ECO:0007669"/>
    <property type="project" value="TreeGrafter"/>
</dbReference>
<dbReference type="GO" id="GO:0016925">
    <property type="term" value="P:protein sumoylation"/>
    <property type="evidence" value="ECO:0007669"/>
    <property type="project" value="TreeGrafter"/>
</dbReference>
<gene>
    <name evidence="6" type="ORF">HPB48_008338</name>
</gene>
<sequence length="101" mass="11360">MKVPCRGVHCRHVQCFDAYAYLAANESTLKPFWCCPVCDLALPVEDMRVDLFTLDVLGEAEEHSDHVRFFADGQWENVAAGKDDHSVIVIEDSPVKPVRKA</sequence>
<dbReference type="OMA" id="PYELHAI"/>
<dbReference type="PANTHER" id="PTHR10782:SF94">
    <property type="entry name" value="SUPPRESSOR OF VARIEGATION 2-10, ISOFORM I"/>
    <property type="match status" value="1"/>
</dbReference>
<dbReference type="PROSITE" id="PS51044">
    <property type="entry name" value="ZF_SP_RING"/>
    <property type="match status" value="1"/>
</dbReference>
<name>A0A9J6FSM1_HAELO</name>
<dbReference type="OrthoDB" id="6510781at2759"/>
<dbReference type="GO" id="GO:0000785">
    <property type="term" value="C:chromatin"/>
    <property type="evidence" value="ECO:0007669"/>
    <property type="project" value="TreeGrafter"/>
</dbReference>
<dbReference type="Pfam" id="PF02891">
    <property type="entry name" value="zf-MIZ"/>
    <property type="match status" value="1"/>
</dbReference>
<dbReference type="VEuPathDB" id="VectorBase:HLOH_046404"/>
<dbReference type="AlphaFoldDB" id="A0A9J6FSM1"/>
<comment type="caution">
    <text evidence="6">The sequence shown here is derived from an EMBL/GenBank/DDBJ whole genome shotgun (WGS) entry which is preliminary data.</text>
</comment>
<dbReference type="GO" id="GO:0061665">
    <property type="term" value="F:SUMO ligase activity"/>
    <property type="evidence" value="ECO:0007669"/>
    <property type="project" value="TreeGrafter"/>
</dbReference>
<keyword evidence="2 4" id="KW-0863">Zinc-finger</keyword>
<protein>
    <recommendedName>
        <fullName evidence="5">SP-RING-type domain-containing protein</fullName>
    </recommendedName>
</protein>
<dbReference type="Proteomes" id="UP000821853">
    <property type="component" value="Chromosome 2"/>
</dbReference>
<proteinExistence type="predicted"/>
<evidence type="ECO:0000256" key="2">
    <source>
        <dbReference type="ARBA" id="ARBA00022771"/>
    </source>
</evidence>
<keyword evidence="1" id="KW-0479">Metal-binding</keyword>
<accession>A0A9J6FSM1</accession>